<accession>A0A1F5PXV8</accession>
<dbReference type="InterPro" id="IPR014284">
    <property type="entry name" value="RNA_pol_sigma-70_dom"/>
</dbReference>
<dbReference type="Proteomes" id="UP000177281">
    <property type="component" value="Unassembled WGS sequence"/>
</dbReference>
<dbReference type="Gene3D" id="1.10.1740.10">
    <property type="match status" value="1"/>
</dbReference>
<gene>
    <name evidence="8" type="ORF">A3B10_04545</name>
</gene>
<evidence type="ECO:0000256" key="5">
    <source>
        <dbReference type="ARBA" id="ARBA00023163"/>
    </source>
</evidence>
<keyword evidence="4" id="KW-0238">DNA-binding</keyword>
<organism evidence="8 9">
    <name type="scientific">Candidatus Doudnabacteria bacterium RIFCSPLOWO2_01_FULL_44_21</name>
    <dbReference type="NCBI Taxonomy" id="1817841"/>
    <lineage>
        <taxon>Bacteria</taxon>
        <taxon>Candidatus Doudnaibacteriota</taxon>
    </lineage>
</organism>
<keyword evidence="3" id="KW-0731">Sigma factor</keyword>
<dbReference type="PANTHER" id="PTHR43133:SF57">
    <property type="entry name" value="RNA POLYMERASE SIGMA-70 FACTOR"/>
    <property type="match status" value="1"/>
</dbReference>
<dbReference type="AlphaFoldDB" id="A0A1F5PXV8"/>
<dbReference type="PANTHER" id="PTHR43133">
    <property type="entry name" value="RNA POLYMERASE ECF-TYPE SIGMA FACTO"/>
    <property type="match status" value="1"/>
</dbReference>
<dbReference type="InterPro" id="IPR013324">
    <property type="entry name" value="RNA_pol_sigma_r3/r4-like"/>
</dbReference>
<dbReference type="GO" id="GO:0006352">
    <property type="term" value="P:DNA-templated transcription initiation"/>
    <property type="evidence" value="ECO:0007669"/>
    <property type="project" value="InterPro"/>
</dbReference>
<feature type="domain" description="RNA polymerase sigma-70 region 2" evidence="6">
    <location>
        <begin position="25"/>
        <end position="89"/>
    </location>
</feature>
<dbReference type="Pfam" id="PF04542">
    <property type="entry name" value="Sigma70_r2"/>
    <property type="match status" value="1"/>
</dbReference>
<dbReference type="GO" id="GO:0003677">
    <property type="term" value="F:DNA binding"/>
    <property type="evidence" value="ECO:0007669"/>
    <property type="project" value="UniProtKB-KW"/>
</dbReference>
<evidence type="ECO:0008006" key="10">
    <source>
        <dbReference type="Google" id="ProtNLM"/>
    </source>
</evidence>
<evidence type="ECO:0000313" key="9">
    <source>
        <dbReference type="Proteomes" id="UP000177281"/>
    </source>
</evidence>
<dbReference type="CDD" id="cd06171">
    <property type="entry name" value="Sigma70_r4"/>
    <property type="match status" value="1"/>
</dbReference>
<dbReference type="InterPro" id="IPR036388">
    <property type="entry name" value="WH-like_DNA-bd_sf"/>
</dbReference>
<keyword evidence="2" id="KW-0805">Transcription regulation</keyword>
<dbReference type="InterPro" id="IPR007627">
    <property type="entry name" value="RNA_pol_sigma70_r2"/>
</dbReference>
<dbReference type="EMBL" id="MFFB01000010">
    <property type="protein sequence ID" value="OGE94749.1"/>
    <property type="molecule type" value="Genomic_DNA"/>
</dbReference>
<evidence type="ECO:0000259" key="6">
    <source>
        <dbReference type="Pfam" id="PF04542"/>
    </source>
</evidence>
<dbReference type="InterPro" id="IPR013325">
    <property type="entry name" value="RNA_pol_sigma_r2"/>
</dbReference>
<evidence type="ECO:0000256" key="1">
    <source>
        <dbReference type="ARBA" id="ARBA00010641"/>
    </source>
</evidence>
<dbReference type="InterPro" id="IPR039425">
    <property type="entry name" value="RNA_pol_sigma-70-like"/>
</dbReference>
<comment type="similarity">
    <text evidence="1">Belongs to the sigma-70 factor family. ECF subfamily.</text>
</comment>
<dbReference type="GO" id="GO:0016987">
    <property type="term" value="F:sigma factor activity"/>
    <property type="evidence" value="ECO:0007669"/>
    <property type="project" value="UniProtKB-KW"/>
</dbReference>
<dbReference type="NCBIfam" id="TIGR02937">
    <property type="entry name" value="sigma70-ECF"/>
    <property type="match status" value="1"/>
</dbReference>
<dbReference type="SUPFAM" id="SSF88946">
    <property type="entry name" value="Sigma2 domain of RNA polymerase sigma factors"/>
    <property type="match status" value="1"/>
</dbReference>
<dbReference type="InterPro" id="IPR007630">
    <property type="entry name" value="RNA_pol_sigma70_r4"/>
</dbReference>
<name>A0A1F5PXV8_9BACT</name>
<evidence type="ECO:0000256" key="3">
    <source>
        <dbReference type="ARBA" id="ARBA00023082"/>
    </source>
</evidence>
<proteinExistence type="inferred from homology"/>
<keyword evidence="5" id="KW-0804">Transcription</keyword>
<feature type="domain" description="RNA polymerase sigma-70 region 4" evidence="7">
    <location>
        <begin position="124"/>
        <end position="173"/>
    </location>
</feature>
<sequence>MTEEELKQFLKQAQSGDSQAFGRIYDEFADKLYRFIFFRVGHREIAEDVLSDTFVKSWQKIHQINSPKSLSAWLYQIARNNIIDYYRLKKESVALEEIADTLEDAVNPIEIINATMQQKKILDVLNQLPTEQRQVIQYRFFEDLSNEEIAFILNKTEGAIRVIQHRAIIRLKELLNPNKKK</sequence>
<dbReference type="STRING" id="1817841.A3B10_04545"/>
<dbReference type="Pfam" id="PF04545">
    <property type="entry name" value="Sigma70_r4"/>
    <property type="match status" value="1"/>
</dbReference>
<evidence type="ECO:0000256" key="2">
    <source>
        <dbReference type="ARBA" id="ARBA00023015"/>
    </source>
</evidence>
<comment type="caution">
    <text evidence="8">The sequence shown here is derived from an EMBL/GenBank/DDBJ whole genome shotgun (WGS) entry which is preliminary data.</text>
</comment>
<dbReference type="Gene3D" id="1.10.10.10">
    <property type="entry name" value="Winged helix-like DNA-binding domain superfamily/Winged helix DNA-binding domain"/>
    <property type="match status" value="1"/>
</dbReference>
<protein>
    <recommendedName>
        <fullName evidence="10">RNA polymerase subunit sigma-24</fullName>
    </recommendedName>
</protein>
<dbReference type="SUPFAM" id="SSF88659">
    <property type="entry name" value="Sigma3 and sigma4 domains of RNA polymerase sigma factors"/>
    <property type="match status" value="1"/>
</dbReference>
<evidence type="ECO:0000256" key="4">
    <source>
        <dbReference type="ARBA" id="ARBA00023125"/>
    </source>
</evidence>
<evidence type="ECO:0000313" key="8">
    <source>
        <dbReference type="EMBL" id="OGE94749.1"/>
    </source>
</evidence>
<evidence type="ECO:0000259" key="7">
    <source>
        <dbReference type="Pfam" id="PF04545"/>
    </source>
</evidence>
<reference evidence="8 9" key="1">
    <citation type="journal article" date="2016" name="Nat. Commun.">
        <title>Thousands of microbial genomes shed light on interconnected biogeochemical processes in an aquifer system.</title>
        <authorList>
            <person name="Anantharaman K."/>
            <person name="Brown C.T."/>
            <person name="Hug L.A."/>
            <person name="Sharon I."/>
            <person name="Castelle C.J."/>
            <person name="Probst A.J."/>
            <person name="Thomas B.C."/>
            <person name="Singh A."/>
            <person name="Wilkins M.J."/>
            <person name="Karaoz U."/>
            <person name="Brodie E.L."/>
            <person name="Williams K.H."/>
            <person name="Hubbard S.S."/>
            <person name="Banfield J.F."/>
        </authorList>
    </citation>
    <scope>NUCLEOTIDE SEQUENCE [LARGE SCALE GENOMIC DNA]</scope>
</reference>